<dbReference type="RefSeq" id="WP_208633203.1">
    <property type="nucleotide sequence ID" value="NZ_CP059319.1"/>
</dbReference>
<accession>A0A975HEE6</accession>
<dbReference type="AlphaFoldDB" id="A0A975HEE6"/>
<proteinExistence type="predicted"/>
<reference evidence="1" key="1">
    <citation type="submission" date="2020-07" db="EMBL/GenBank/DDBJ databases">
        <authorList>
            <person name="Camacho E."/>
        </authorList>
    </citation>
    <scope>NUCLEOTIDE SEQUENCE</scope>
    <source>
        <strain evidence="1">MPO218</strain>
    </source>
</reference>
<organism evidence="1 2">
    <name type="scientific">Rhizorhabdus wittichii</name>
    <dbReference type="NCBI Taxonomy" id="160791"/>
    <lineage>
        <taxon>Bacteria</taxon>
        <taxon>Pseudomonadati</taxon>
        <taxon>Pseudomonadota</taxon>
        <taxon>Alphaproteobacteria</taxon>
        <taxon>Sphingomonadales</taxon>
        <taxon>Sphingomonadaceae</taxon>
        <taxon>Rhizorhabdus</taxon>
    </lineage>
</organism>
<sequence length="117" mass="12521">MSDLAASSLAVDLSRLAAPPVLRPLSFEDRLAAIVADFQARFPGYDTILESDPVMKLLEELAYRDMLGTAKVNDTASALLLAYAIGADLDHLTARFSNSSSSFHSSKATMFVCSSCS</sequence>
<name>A0A975HEE6_9SPHN</name>
<evidence type="ECO:0000313" key="2">
    <source>
        <dbReference type="Proteomes" id="UP000664914"/>
    </source>
</evidence>
<reference evidence="1" key="2">
    <citation type="submission" date="2021-04" db="EMBL/GenBank/DDBJ databases">
        <title>Isolation and genomic analysis of the ibuprofen-degrading bacterium Sphingomonas strain MPO218.</title>
        <authorList>
            <person name="Aulestia M."/>
            <person name="Flores A."/>
            <person name="Mangas E.L."/>
            <person name="Perez-Pulido A.J."/>
            <person name="Santero E."/>
            <person name="Camacho E.M."/>
        </authorList>
    </citation>
    <scope>NUCLEOTIDE SEQUENCE</scope>
    <source>
        <strain evidence="1">MPO218</strain>
    </source>
</reference>
<dbReference type="Proteomes" id="UP000664914">
    <property type="component" value="Chromosome"/>
</dbReference>
<protein>
    <submittedName>
        <fullName evidence="1">Uncharacterized protein</fullName>
    </submittedName>
</protein>
<evidence type="ECO:0000313" key="1">
    <source>
        <dbReference type="EMBL" id="QTH22335.1"/>
    </source>
</evidence>
<gene>
    <name evidence="1" type="ORF">HRJ34_02035</name>
</gene>
<dbReference type="EMBL" id="CP059319">
    <property type="protein sequence ID" value="QTH22335.1"/>
    <property type="molecule type" value="Genomic_DNA"/>
</dbReference>